<dbReference type="CDD" id="cd12296">
    <property type="entry name" value="RRM1_Prp24"/>
    <property type="match status" value="1"/>
</dbReference>
<dbReference type="Gene3D" id="1.25.40.10">
    <property type="entry name" value="Tetratricopeptide repeat domain"/>
    <property type="match status" value="2"/>
</dbReference>
<feature type="region of interest" description="Disordered" evidence="4">
    <location>
        <begin position="848"/>
        <end position="890"/>
    </location>
</feature>
<feature type="compositionally biased region" description="Polar residues" evidence="4">
    <location>
        <begin position="190"/>
        <end position="202"/>
    </location>
</feature>
<evidence type="ECO:0000259" key="5">
    <source>
        <dbReference type="PROSITE" id="PS50102"/>
    </source>
</evidence>
<dbReference type="PROSITE" id="PS50102">
    <property type="entry name" value="RRM"/>
    <property type="match status" value="4"/>
</dbReference>
<feature type="compositionally biased region" description="Basic and acidic residues" evidence="4">
    <location>
        <begin position="1170"/>
        <end position="1186"/>
    </location>
</feature>
<evidence type="ECO:0000256" key="1">
    <source>
        <dbReference type="ARBA" id="ARBA00022737"/>
    </source>
</evidence>
<dbReference type="CDD" id="cd00590">
    <property type="entry name" value="RRM_SF"/>
    <property type="match status" value="1"/>
</dbReference>
<evidence type="ECO:0000256" key="4">
    <source>
        <dbReference type="SAM" id="MobiDB-lite"/>
    </source>
</evidence>
<dbReference type="SMART" id="SM00360">
    <property type="entry name" value="RRM"/>
    <property type="match status" value="4"/>
</dbReference>
<dbReference type="InterPro" id="IPR011990">
    <property type="entry name" value="TPR-like_helical_dom_sf"/>
</dbReference>
<feature type="compositionally biased region" description="Gly residues" evidence="4">
    <location>
        <begin position="1304"/>
        <end position="1316"/>
    </location>
</feature>
<feature type="compositionally biased region" description="Polar residues" evidence="4">
    <location>
        <begin position="165"/>
        <end position="178"/>
    </location>
</feature>
<dbReference type="EMBL" id="JAXOVC010000003">
    <property type="protein sequence ID" value="KAK4503677.1"/>
    <property type="molecule type" value="Genomic_DNA"/>
</dbReference>
<sequence>MNINALLSPDEGAASSASDNNDRRPQDDSQSPSPQKSTGRARPALTGGKRTASGLSQEIRRSPDRAFASPTSDPASIQGTPSRISQQSFNVQPGSVAAPNFRPLPPTSVPAPESQGQYGIAQRPVAAHRPSSTPQMETLAGESRWQNLGGDLQKLTRIPDLASMQQRQQTTRTYSANNVRGEAQRRQEQQHSPLHTPLSTIHSPPIARGISRQSLADITMAEAPSQTPPPRDFISNALSDTESKTVTELLNFLAENSYAYEQHVQLINLLHKGFLAHVYPPADSEELTPPGDPHSYALLTEMRQAREAMDTRFAVGEDIWLDWLSDEVLLAKSGEERINVIELFQKAVQDEPASVKLWKTYVDWVSASYAACNDLPGSDQQNWAEEDKEMCKELFNKDMVLNVLEQAVDATRWRIDENHHIWNRYAQVVQEEFPENPLKNDVQRLHGLFVQRLQQPHATWEDTMQLYWPIISKFEGSNWEAAIAQVHQMAEPAKISMGLRSEHELKLQRAIEGGDQEQVRHQFEKYLKSEKFSYNKKPGPFDYDLRCALYERALLKFPTATEWWLDYVDFTTTAPNAATKSLLPLIERATRHCPWSGQLWARRILRADVESISREDIENTKHRATNAGLLDVGGMEELVKMLEQWCSYLRRHAFQPTATEDDVDTAEVGITAALEDVYQAGRKIYGNEFKGDPLFRLEQIQIKFYTEARRINDAREIFRKLGSQHANSYDYWAKYYNWELWFWGYDRLREARRVETPDNGPHLASEVCQQALRQKNLDWPEKALEMYLYHFQQHESGVRLQSALADARDFSNRLAAKRAKEAEEAAAVAAQQQEQYNAAVQAAEEVEVASGEKRKREEEETLVNGDGHKKAKTAEAPSEPSASASAQIKRDREHLTITARNLPADVNEKDVKKFFADCGDILSVYILKDENNESAAATIEFSAEEDVLAAKTRNGKQLNGREVRIHSGGQNTLYVTNYPPSYDENAVKDLFKSYGEIISTRFPSLKYNSRRRFCYVQFLTTEMAKTAESAMDGKKLDGLHTLTAKISNPDAKKQRGGAQVEGREIIVKNIDRDTPEEEVKALFAPYGHLEKVNLLRLVNNKLTGTGFFVYSSTDEATAAIEAMNNKPFRDRVLHVQLSDPKGRAAPTERARREDVIVKKGGASASPEPDVEMKEPGQREHERHDAKERKVAILNLPDTVNNARIQTAMEHFGPVKKIQLRREKDGAIVEFENVNDAFKAKLGGDLSSLGPQASIGEVSTLMKVGTFSLEHKKANGSAPATSSGSALAFVPASTTRGGRGRGGRRGGLGFKTRGGGFASAAPKEAEGEGSKKSNSDFRSMLEASKKKKPADDEGVDG</sequence>
<feature type="region of interest" description="Disordered" evidence="4">
    <location>
        <begin position="165"/>
        <end position="205"/>
    </location>
</feature>
<comment type="caution">
    <text evidence="6">The sequence shown here is derived from an EMBL/GenBank/DDBJ whole genome shotgun (WGS) entry which is preliminary data.</text>
</comment>
<dbReference type="Gene3D" id="3.30.70.330">
    <property type="match status" value="4"/>
</dbReference>
<dbReference type="PANTHER" id="PTHR24012">
    <property type="entry name" value="RNA BINDING PROTEIN"/>
    <property type="match status" value="1"/>
</dbReference>
<keyword evidence="7" id="KW-1185">Reference proteome</keyword>
<gene>
    <name evidence="6" type="ORF">PRZ48_004592</name>
</gene>
<protein>
    <recommendedName>
        <fullName evidence="5">RRM domain-containing protein</fullName>
    </recommendedName>
</protein>
<organism evidence="6 7">
    <name type="scientific">Zasmidium cellare</name>
    <name type="common">Wine cellar mold</name>
    <name type="synonym">Racodium cellare</name>
    <dbReference type="NCBI Taxonomy" id="395010"/>
    <lineage>
        <taxon>Eukaryota</taxon>
        <taxon>Fungi</taxon>
        <taxon>Dikarya</taxon>
        <taxon>Ascomycota</taxon>
        <taxon>Pezizomycotina</taxon>
        <taxon>Dothideomycetes</taxon>
        <taxon>Dothideomycetidae</taxon>
        <taxon>Mycosphaerellales</taxon>
        <taxon>Mycosphaerellaceae</taxon>
        <taxon>Zasmidium</taxon>
    </lineage>
</organism>
<name>A0ABR0EQD5_ZASCE</name>
<feature type="domain" description="RRM" evidence="5">
    <location>
        <begin position="971"/>
        <end position="1049"/>
    </location>
</feature>
<feature type="compositionally biased region" description="Low complexity" evidence="4">
    <location>
        <begin position="874"/>
        <end position="886"/>
    </location>
</feature>
<dbReference type="Proteomes" id="UP001305779">
    <property type="component" value="Unassembled WGS sequence"/>
</dbReference>
<dbReference type="InterPro" id="IPR031766">
    <property type="entry name" value="RRM_occluded"/>
</dbReference>
<evidence type="ECO:0000256" key="3">
    <source>
        <dbReference type="PROSITE-ProRule" id="PRU00176"/>
    </source>
</evidence>
<feature type="compositionally biased region" description="Polar residues" evidence="4">
    <location>
        <begin position="69"/>
        <end position="93"/>
    </location>
</feature>
<evidence type="ECO:0000313" key="6">
    <source>
        <dbReference type="EMBL" id="KAK4503677.1"/>
    </source>
</evidence>
<dbReference type="InterPro" id="IPR034397">
    <property type="entry name" value="Prp24_RRM1"/>
</dbReference>
<dbReference type="InterPro" id="IPR000504">
    <property type="entry name" value="RRM_dom"/>
</dbReference>
<evidence type="ECO:0000256" key="2">
    <source>
        <dbReference type="ARBA" id="ARBA00022884"/>
    </source>
</evidence>
<feature type="domain" description="RRM" evidence="5">
    <location>
        <begin position="1188"/>
        <end position="1243"/>
    </location>
</feature>
<dbReference type="InterPro" id="IPR012677">
    <property type="entry name" value="Nucleotide-bd_a/b_plait_sf"/>
</dbReference>
<proteinExistence type="predicted"/>
<feature type="region of interest" description="Disordered" evidence="4">
    <location>
        <begin position="1140"/>
        <end position="1186"/>
    </location>
</feature>
<feature type="domain" description="RRM" evidence="5">
    <location>
        <begin position="895"/>
        <end position="970"/>
    </location>
</feature>
<dbReference type="SUPFAM" id="SSF48452">
    <property type="entry name" value="TPR-like"/>
    <property type="match status" value="1"/>
</dbReference>
<feature type="region of interest" description="Disordered" evidence="4">
    <location>
        <begin position="1"/>
        <end position="115"/>
    </location>
</feature>
<keyword evidence="2 3" id="KW-0694">RNA-binding</keyword>
<dbReference type="Pfam" id="PF00076">
    <property type="entry name" value="RRM_1"/>
    <property type="match status" value="3"/>
</dbReference>
<feature type="compositionally biased region" description="Basic and acidic residues" evidence="4">
    <location>
        <begin position="1140"/>
        <end position="1157"/>
    </location>
</feature>
<evidence type="ECO:0000313" key="7">
    <source>
        <dbReference type="Proteomes" id="UP001305779"/>
    </source>
</evidence>
<feature type="compositionally biased region" description="Basic and acidic residues" evidence="4">
    <location>
        <begin position="1322"/>
        <end position="1334"/>
    </location>
</feature>
<keyword evidence="1" id="KW-0677">Repeat</keyword>
<dbReference type="Pfam" id="PF16842">
    <property type="entry name" value="RRM_occluded"/>
    <property type="match status" value="1"/>
</dbReference>
<accession>A0ABR0EQD5</accession>
<feature type="domain" description="RRM" evidence="5">
    <location>
        <begin position="1063"/>
        <end position="1140"/>
    </location>
</feature>
<feature type="region of interest" description="Disordered" evidence="4">
    <location>
        <begin position="1273"/>
        <end position="1356"/>
    </location>
</feature>
<reference evidence="6 7" key="1">
    <citation type="journal article" date="2023" name="G3 (Bethesda)">
        <title>A chromosome-level genome assembly of Zasmidium syzygii isolated from banana leaves.</title>
        <authorList>
            <person name="van Westerhoven A.C."/>
            <person name="Mehrabi R."/>
            <person name="Talebi R."/>
            <person name="Steentjes M.B.F."/>
            <person name="Corcolon B."/>
            <person name="Chong P.A."/>
            <person name="Kema G.H.J."/>
            <person name="Seidl M.F."/>
        </authorList>
    </citation>
    <scope>NUCLEOTIDE SEQUENCE [LARGE SCALE GENOMIC DNA]</scope>
    <source>
        <strain evidence="6 7">P124</strain>
    </source>
</reference>
<dbReference type="SUPFAM" id="SSF54928">
    <property type="entry name" value="RNA-binding domain, RBD"/>
    <property type="match status" value="3"/>
</dbReference>
<dbReference type="InterPro" id="IPR035979">
    <property type="entry name" value="RBD_domain_sf"/>
</dbReference>
<dbReference type="InterPro" id="IPR003107">
    <property type="entry name" value="HAT"/>
</dbReference>
<dbReference type="SMART" id="SM00386">
    <property type="entry name" value="HAT"/>
    <property type="match status" value="4"/>
</dbReference>